<protein>
    <submittedName>
        <fullName evidence="2">Uncharacterized protein</fullName>
    </submittedName>
</protein>
<gene>
    <name evidence="2" type="ORF">CBRE1094_LOCUS37693</name>
</gene>
<reference evidence="2" key="1">
    <citation type="submission" date="2021-01" db="EMBL/GenBank/DDBJ databases">
        <authorList>
            <person name="Corre E."/>
            <person name="Pelletier E."/>
            <person name="Niang G."/>
            <person name="Scheremetjew M."/>
            <person name="Finn R."/>
            <person name="Kale V."/>
            <person name="Holt S."/>
            <person name="Cochrane G."/>
            <person name="Meng A."/>
            <person name="Brown T."/>
            <person name="Cohen L."/>
        </authorList>
    </citation>
    <scope>NUCLEOTIDE SEQUENCE</scope>
    <source>
        <strain evidence="2">UTEX LB 985</strain>
    </source>
</reference>
<sequence length="149" mass="15871">MGALDPATGKPRSPTSLARPPTAMTQDLDGLPSDSIGAPGPLIPPLNGMSAKAEPSSAATKSAAGRWGMVRQSADVKKALTRTSWGDLIREIRETDRRLEQAKDEMTEAQQRLSNLTGRPVPEAEKAPMPTKTPRWGVSQAVDASVQML</sequence>
<evidence type="ECO:0000313" key="2">
    <source>
        <dbReference type="EMBL" id="CAD9530004.1"/>
    </source>
</evidence>
<feature type="region of interest" description="Disordered" evidence="1">
    <location>
        <begin position="1"/>
        <end position="66"/>
    </location>
</feature>
<dbReference type="EMBL" id="HBGU01069100">
    <property type="protein sequence ID" value="CAD9530004.1"/>
    <property type="molecule type" value="Transcribed_RNA"/>
</dbReference>
<feature type="compositionally biased region" description="Polar residues" evidence="1">
    <location>
        <begin position="108"/>
        <end position="117"/>
    </location>
</feature>
<dbReference type="AlphaFoldDB" id="A0A7S2IV56"/>
<accession>A0A7S2IV56</accession>
<feature type="region of interest" description="Disordered" evidence="1">
    <location>
        <begin position="103"/>
        <end position="149"/>
    </location>
</feature>
<organism evidence="2">
    <name type="scientific">Haptolina brevifila</name>
    <dbReference type="NCBI Taxonomy" id="156173"/>
    <lineage>
        <taxon>Eukaryota</taxon>
        <taxon>Haptista</taxon>
        <taxon>Haptophyta</taxon>
        <taxon>Prymnesiophyceae</taxon>
        <taxon>Prymnesiales</taxon>
        <taxon>Prymnesiaceae</taxon>
        <taxon>Haptolina</taxon>
    </lineage>
</organism>
<proteinExistence type="predicted"/>
<name>A0A7S2IV56_9EUKA</name>
<evidence type="ECO:0000256" key="1">
    <source>
        <dbReference type="SAM" id="MobiDB-lite"/>
    </source>
</evidence>